<keyword evidence="5" id="KW-0653">Protein transport</keyword>
<keyword evidence="8" id="KW-0143">Chaperone</keyword>
<dbReference type="Proteomes" id="UP000004259">
    <property type="component" value="Unassembled WGS sequence"/>
</dbReference>
<feature type="region of interest" description="Disordered" evidence="10">
    <location>
        <begin position="401"/>
        <end position="448"/>
    </location>
</feature>
<feature type="transmembrane region" description="Helical" evidence="11">
    <location>
        <begin position="20"/>
        <end position="41"/>
    </location>
</feature>
<keyword evidence="3" id="KW-1003">Cell membrane</keyword>
<dbReference type="CDD" id="cd20070">
    <property type="entry name" value="5TM_YidC_Alb3"/>
    <property type="match status" value="1"/>
</dbReference>
<evidence type="ECO:0000259" key="12">
    <source>
        <dbReference type="Pfam" id="PF02096"/>
    </source>
</evidence>
<dbReference type="RefSeq" id="WP_002847722.1">
    <property type="nucleotide sequence ID" value="NZ_ADKM02000049.1"/>
</dbReference>
<evidence type="ECO:0000256" key="5">
    <source>
        <dbReference type="ARBA" id="ARBA00022927"/>
    </source>
</evidence>
<evidence type="ECO:0000256" key="1">
    <source>
        <dbReference type="ARBA" id="ARBA00004651"/>
    </source>
</evidence>
<evidence type="ECO:0000256" key="7">
    <source>
        <dbReference type="ARBA" id="ARBA00023136"/>
    </source>
</evidence>
<comment type="subcellular location">
    <subcellularLocation>
        <location evidence="1">Cell membrane</location>
        <topology evidence="1">Multi-pass membrane protein</topology>
    </subcellularLocation>
    <subcellularLocation>
        <location evidence="9">Membrane</location>
        <topology evidence="9">Multi-pass membrane protein</topology>
    </subcellularLocation>
</comment>
<dbReference type="OrthoDB" id="9780552at2"/>
<dbReference type="InterPro" id="IPR047196">
    <property type="entry name" value="YidC_ALB_C"/>
</dbReference>
<dbReference type="GO" id="GO:0051205">
    <property type="term" value="P:protein insertion into membrane"/>
    <property type="evidence" value="ECO:0007669"/>
    <property type="project" value="TreeGrafter"/>
</dbReference>
<dbReference type="EMBL" id="ADKM02000049">
    <property type="protein sequence ID" value="EGC03953.1"/>
    <property type="molecule type" value="Genomic_DNA"/>
</dbReference>
<evidence type="ECO:0000313" key="14">
    <source>
        <dbReference type="Proteomes" id="UP000004259"/>
    </source>
</evidence>
<dbReference type="GO" id="GO:0005886">
    <property type="term" value="C:plasma membrane"/>
    <property type="evidence" value="ECO:0007669"/>
    <property type="project" value="UniProtKB-SubCell"/>
</dbReference>
<reference evidence="13 14" key="1">
    <citation type="submission" date="2011-02" db="EMBL/GenBank/DDBJ databases">
        <authorList>
            <person name="Nelson K.E."/>
            <person name="Sutton G."/>
            <person name="Torralba M."/>
            <person name="Durkin S."/>
            <person name="Harkins D."/>
            <person name="Montgomery R."/>
            <person name="Ziemer C."/>
            <person name="Klaassens E."/>
            <person name="Ocuiv P."/>
            <person name="Morrison M."/>
        </authorList>
    </citation>
    <scope>NUCLEOTIDE SEQUENCE [LARGE SCALE GENOMIC DNA]</scope>
    <source>
        <strain evidence="13 14">8</strain>
    </source>
</reference>
<comment type="caution">
    <text evidence="13">The sequence shown here is derived from an EMBL/GenBank/DDBJ whole genome shotgun (WGS) entry which is preliminary data.</text>
</comment>
<keyword evidence="7 11" id="KW-0472">Membrane</keyword>
<dbReference type="InterPro" id="IPR028055">
    <property type="entry name" value="YidC/Oxa/ALB_C"/>
</dbReference>
<feature type="compositionally biased region" description="Acidic residues" evidence="10">
    <location>
        <begin position="436"/>
        <end position="446"/>
    </location>
</feature>
<dbReference type="InterPro" id="IPR001708">
    <property type="entry name" value="YidC/ALB3/OXA1/COX18"/>
</dbReference>
<protein>
    <submittedName>
        <fullName evidence="13">Putative stage III sporulation protein J</fullName>
    </submittedName>
</protein>
<evidence type="ECO:0000256" key="3">
    <source>
        <dbReference type="ARBA" id="ARBA00022475"/>
    </source>
</evidence>
<dbReference type="AlphaFoldDB" id="E9S9T9"/>
<organism evidence="13 14">
    <name type="scientific">Ruminococcus albus 8</name>
    <dbReference type="NCBI Taxonomy" id="246199"/>
    <lineage>
        <taxon>Bacteria</taxon>
        <taxon>Bacillati</taxon>
        <taxon>Bacillota</taxon>
        <taxon>Clostridia</taxon>
        <taxon>Eubacteriales</taxon>
        <taxon>Oscillospiraceae</taxon>
        <taxon>Ruminococcus</taxon>
    </lineage>
</organism>
<keyword evidence="14" id="KW-1185">Reference proteome</keyword>
<evidence type="ECO:0000313" key="13">
    <source>
        <dbReference type="EMBL" id="EGC03953.1"/>
    </source>
</evidence>
<dbReference type="NCBIfam" id="TIGR03592">
    <property type="entry name" value="yidC_oxa1_cterm"/>
    <property type="match status" value="1"/>
</dbReference>
<dbReference type="PANTHER" id="PTHR12428">
    <property type="entry name" value="OXA1"/>
    <property type="match status" value="1"/>
</dbReference>
<evidence type="ECO:0000256" key="4">
    <source>
        <dbReference type="ARBA" id="ARBA00022692"/>
    </source>
</evidence>
<dbReference type="GO" id="GO:0032977">
    <property type="term" value="F:membrane insertase activity"/>
    <property type="evidence" value="ECO:0007669"/>
    <property type="project" value="InterPro"/>
</dbReference>
<feature type="transmembrane region" description="Helical" evidence="11">
    <location>
        <begin position="278"/>
        <end position="297"/>
    </location>
</feature>
<comment type="similarity">
    <text evidence="9">Belongs to the OXA1/ALB3/YidC family.</text>
</comment>
<dbReference type="Pfam" id="PF02096">
    <property type="entry name" value="60KD_IMP"/>
    <property type="match status" value="2"/>
</dbReference>
<proteinExistence type="inferred from homology"/>
<dbReference type="GO" id="GO:0015031">
    <property type="term" value="P:protein transport"/>
    <property type="evidence" value="ECO:0007669"/>
    <property type="project" value="UniProtKB-KW"/>
</dbReference>
<evidence type="ECO:0000256" key="6">
    <source>
        <dbReference type="ARBA" id="ARBA00022989"/>
    </source>
</evidence>
<keyword evidence="4 9" id="KW-0812">Transmembrane</keyword>
<evidence type="ECO:0000256" key="11">
    <source>
        <dbReference type="SAM" id="Phobius"/>
    </source>
</evidence>
<dbReference type="PANTHER" id="PTHR12428:SF65">
    <property type="entry name" value="CYTOCHROME C OXIDASE ASSEMBLY PROTEIN COX18, MITOCHONDRIAL"/>
    <property type="match status" value="1"/>
</dbReference>
<evidence type="ECO:0000256" key="10">
    <source>
        <dbReference type="SAM" id="MobiDB-lite"/>
    </source>
</evidence>
<keyword evidence="6 11" id="KW-1133">Transmembrane helix</keyword>
<dbReference type="eggNOG" id="COG0706">
    <property type="taxonomic scope" value="Bacteria"/>
</dbReference>
<sequence length="466" mass="53538">MFDLIAIPLGWIMKGCYYVFKNYGIALLVFTFLTRLIMFPLNVNQQKSMAKNTMLKPKLDELERKYGKNKQKLQEEQMALYNETGVNPMASCLPMIVMMLILFAMIPVIYGPLTYVSSLDKDDVKASNRLIKQLHIVSAEVESNDTTLEKLIAGYEEDGKDPYAELETLLKDEEKYPKSAKSFKKEEGMSNVMEAIKLHNDIDKFILNDKYFAQNLIESRPELMTFVFAQDKSSGDYSDVLGIVSGELKEFSEDFHYDFLGIYLGTTPSWKENKVSCLVPVLSFLLQLLVTVVSQHFQKKNNPDMAKMTGQNAFILYFMPLFSLWLTFKYPIGLGIYWCFSSLFSLIQTVILNKVYTPEYVAELVQKDLAKQKASGKQTLMQKMADAQLVAAGKDPAEIRKQAGGDDYEEPKKKSKNEIKQEQRRKINEARKCAAEEMEDDEQDLTEEQREKLRLAREKMARKYGN</sequence>
<keyword evidence="2" id="KW-0813">Transport</keyword>
<feature type="compositionally biased region" description="Basic and acidic residues" evidence="10">
    <location>
        <begin position="401"/>
        <end position="435"/>
    </location>
</feature>
<feature type="transmembrane region" description="Helical" evidence="11">
    <location>
        <begin position="92"/>
        <end position="113"/>
    </location>
</feature>
<evidence type="ECO:0000256" key="2">
    <source>
        <dbReference type="ARBA" id="ARBA00022448"/>
    </source>
</evidence>
<feature type="transmembrane region" description="Helical" evidence="11">
    <location>
        <begin position="334"/>
        <end position="352"/>
    </location>
</feature>
<evidence type="ECO:0000256" key="8">
    <source>
        <dbReference type="ARBA" id="ARBA00023186"/>
    </source>
</evidence>
<evidence type="ECO:0000256" key="9">
    <source>
        <dbReference type="RuleBase" id="RU003945"/>
    </source>
</evidence>
<name>E9S9T9_RUMAL</name>
<feature type="domain" description="Membrane insertase YidC/Oxa/ALB C-terminal" evidence="12">
    <location>
        <begin position="23"/>
        <end position="131"/>
    </location>
</feature>
<accession>E9S9T9</accession>
<feature type="domain" description="Membrane insertase YidC/Oxa/ALB C-terminal" evidence="12">
    <location>
        <begin position="288"/>
        <end position="354"/>
    </location>
</feature>
<gene>
    <name evidence="13" type="ORF">CUS_4979</name>
</gene>
<dbReference type="STRING" id="246199.CUS_4979"/>